<dbReference type="InterPro" id="IPR003594">
    <property type="entry name" value="HATPase_dom"/>
</dbReference>
<dbReference type="Pfam" id="PF02518">
    <property type="entry name" value="HATPase_c"/>
    <property type="match status" value="1"/>
</dbReference>
<dbReference type="Gene3D" id="1.10.287.130">
    <property type="match status" value="1"/>
</dbReference>
<keyword evidence="11 14" id="KW-1133">Transmembrane helix</keyword>
<dbReference type="CDD" id="cd00075">
    <property type="entry name" value="HATPase"/>
    <property type="match status" value="1"/>
</dbReference>
<dbReference type="EMBL" id="BOVK01000056">
    <property type="protein sequence ID" value="GIQ70720.1"/>
    <property type="molecule type" value="Genomic_DNA"/>
</dbReference>
<proteinExistence type="predicted"/>
<evidence type="ECO:0000256" key="4">
    <source>
        <dbReference type="ARBA" id="ARBA00022475"/>
    </source>
</evidence>
<dbReference type="PANTHER" id="PTHR45436">
    <property type="entry name" value="SENSOR HISTIDINE KINASE YKOH"/>
    <property type="match status" value="1"/>
</dbReference>
<feature type="transmembrane region" description="Helical" evidence="14">
    <location>
        <begin position="7"/>
        <end position="30"/>
    </location>
</feature>
<evidence type="ECO:0000256" key="14">
    <source>
        <dbReference type="SAM" id="Phobius"/>
    </source>
</evidence>
<dbReference type="Pfam" id="PF00512">
    <property type="entry name" value="HisKA"/>
    <property type="match status" value="1"/>
</dbReference>
<evidence type="ECO:0000313" key="18">
    <source>
        <dbReference type="Proteomes" id="UP000677918"/>
    </source>
</evidence>
<dbReference type="AlphaFoldDB" id="A0A8J4H6P4"/>
<accession>A0A8J4H6P4</accession>
<evidence type="ECO:0000256" key="12">
    <source>
        <dbReference type="ARBA" id="ARBA00023012"/>
    </source>
</evidence>
<dbReference type="InterPro" id="IPR050428">
    <property type="entry name" value="TCS_sensor_his_kinase"/>
</dbReference>
<dbReference type="RefSeq" id="WP_213413536.1">
    <property type="nucleotide sequence ID" value="NZ_BOVK01000056.1"/>
</dbReference>
<evidence type="ECO:0000256" key="3">
    <source>
        <dbReference type="ARBA" id="ARBA00012438"/>
    </source>
</evidence>
<evidence type="ECO:0000256" key="1">
    <source>
        <dbReference type="ARBA" id="ARBA00000085"/>
    </source>
</evidence>
<keyword evidence="7 14" id="KW-0812">Transmembrane</keyword>
<dbReference type="EC" id="2.7.13.3" evidence="3"/>
<reference evidence="17" key="1">
    <citation type="submission" date="2021-04" db="EMBL/GenBank/DDBJ databases">
        <title>Draft genome sequence of Xylanibacillus composti strain K13.</title>
        <authorList>
            <person name="Uke A."/>
            <person name="Chhe C."/>
            <person name="Baramee S."/>
            <person name="Kosugi A."/>
        </authorList>
    </citation>
    <scope>NUCLEOTIDE SEQUENCE</scope>
    <source>
        <strain evidence="17">K13</strain>
    </source>
</reference>
<dbReference type="SUPFAM" id="SSF158472">
    <property type="entry name" value="HAMP domain-like"/>
    <property type="match status" value="1"/>
</dbReference>
<dbReference type="PRINTS" id="PR00344">
    <property type="entry name" value="BCTRLSENSOR"/>
</dbReference>
<keyword evidence="9 17" id="KW-0418">Kinase</keyword>
<dbReference type="InterPro" id="IPR005467">
    <property type="entry name" value="His_kinase_dom"/>
</dbReference>
<evidence type="ECO:0000256" key="5">
    <source>
        <dbReference type="ARBA" id="ARBA00022553"/>
    </source>
</evidence>
<protein>
    <recommendedName>
        <fullName evidence="3">histidine kinase</fullName>
        <ecNumber evidence="3">2.7.13.3</ecNumber>
    </recommendedName>
</protein>
<keyword evidence="12" id="KW-0902">Two-component regulatory system</keyword>
<dbReference type="SMART" id="SM00304">
    <property type="entry name" value="HAMP"/>
    <property type="match status" value="1"/>
</dbReference>
<comment type="catalytic activity">
    <reaction evidence="1">
        <text>ATP + protein L-histidine = ADP + protein N-phospho-L-histidine.</text>
        <dbReference type="EC" id="2.7.13.3"/>
    </reaction>
</comment>
<dbReference type="GO" id="GO:0005524">
    <property type="term" value="F:ATP binding"/>
    <property type="evidence" value="ECO:0007669"/>
    <property type="project" value="UniProtKB-KW"/>
</dbReference>
<dbReference type="Gene3D" id="6.10.340.10">
    <property type="match status" value="1"/>
</dbReference>
<dbReference type="Gene3D" id="3.30.565.10">
    <property type="entry name" value="Histidine kinase-like ATPase, C-terminal domain"/>
    <property type="match status" value="1"/>
</dbReference>
<dbReference type="InterPro" id="IPR003661">
    <property type="entry name" value="HisK_dim/P_dom"/>
</dbReference>
<dbReference type="CDD" id="cd00082">
    <property type="entry name" value="HisKA"/>
    <property type="match status" value="1"/>
</dbReference>
<dbReference type="FunFam" id="3.30.565.10:FF:000006">
    <property type="entry name" value="Sensor histidine kinase WalK"/>
    <property type="match status" value="1"/>
</dbReference>
<evidence type="ECO:0000259" key="15">
    <source>
        <dbReference type="PROSITE" id="PS50109"/>
    </source>
</evidence>
<evidence type="ECO:0000256" key="2">
    <source>
        <dbReference type="ARBA" id="ARBA00004651"/>
    </source>
</evidence>
<evidence type="ECO:0000256" key="13">
    <source>
        <dbReference type="ARBA" id="ARBA00023136"/>
    </source>
</evidence>
<dbReference type="SUPFAM" id="SSF55874">
    <property type="entry name" value="ATPase domain of HSP90 chaperone/DNA topoisomerase II/histidine kinase"/>
    <property type="match status" value="1"/>
</dbReference>
<comment type="subcellular location">
    <subcellularLocation>
        <location evidence="2">Cell membrane</location>
        <topology evidence="2">Multi-pass membrane protein</topology>
    </subcellularLocation>
</comment>
<dbReference type="GO" id="GO:0000155">
    <property type="term" value="F:phosphorelay sensor kinase activity"/>
    <property type="evidence" value="ECO:0007669"/>
    <property type="project" value="InterPro"/>
</dbReference>
<gene>
    <name evidence="17" type="ORF">XYCOK13_35440</name>
</gene>
<dbReference type="Proteomes" id="UP000677918">
    <property type="component" value="Unassembled WGS sequence"/>
</dbReference>
<keyword evidence="5" id="KW-0597">Phosphoprotein</keyword>
<dbReference type="SMART" id="SM00387">
    <property type="entry name" value="HATPase_c"/>
    <property type="match status" value="1"/>
</dbReference>
<evidence type="ECO:0000256" key="6">
    <source>
        <dbReference type="ARBA" id="ARBA00022679"/>
    </source>
</evidence>
<dbReference type="InterPro" id="IPR003660">
    <property type="entry name" value="HAMP_dom"/>
</dbReference>
<dbReference type="InterPro" id="IPR036890">
    <property type="entry name" value="HATPase_C_sf"/>
</dbReference>
<dbReference type="PROSITE" id="PS50885">
    <property type="entry name" value="HAMP"/>
    <property type="match status" value="1"/>
</dbReference>
<dbReference type="SMART" id="SM00388">
    <property type="entry name" value="HisKA"/>
    <property type="match status" value="1"/>
</dbReference>
<keyword evidence="18" id="KW-1185">Reference proteome</keyword>
<keyword evidence="13 14" id="KW-0472">Membrane</keyword>
<dbReference type="CDD" id="cd06225">
    <property type="entry name" value="HAMP"/>
    <property type="match status" value="1"/>
</dbReference>
<dbReference type="PANTHER" id="PTHR45436:SF5">
    <property type="entry name" value="SENSOR HISTIDINE KINASE TRCS"/>
    <property type="match status" value="1"/>
</dbReference>
<comment type="caution">
    <text evidence="17">The sequence shown here is derived from an EMBL/GenBank/DDBJ whole genome shotgun (WGS) entry which is preliminary data.</text>
</comment>
<evidence type="ECO:0000256" key="11">
    <source>
        <dbReference type="ARBA" id="ARBA00022989"/>
    </source>
</evidence>
<evidence type="ECO:0000259" key="16">
    <source>
        <dbReference type="PROSITE" id="PS50885"/>
    </source>
</evidence>
<dbReference type="InterPro" id="IPR004358">
    <property type="entry name" value="Sig_transdc_His_kin-like_C"/>
</dbReference>
<dbReference type="GO" id="GO:0005886">
    <property type="term" value="C:plasma membrane"/>
    <property type="evidence" value="ECO:0007669"/>
    <property type="project" value="UniProtKB-SubCell"/>
</dbReference>
<evidence type="ECO:0000313" key="17">
    <source>
        <dbReference type="EMBL" id="GIQ70720.1"/>
    </source>
</evidence>
<feature type="domain" description="Histidine kinase" evidence="15">
    <location>
        <begin position="264"/>
        <end position="510"/>
    </location>
</feature>
<keyword evidence="8" id="KW-0547">Nucleotide-binding</keyword>
<dbReference type="InterPro" id="IPR036097">
    <property type="entry name" value="HisK_dim/P_sf"/>
</dbReference>
<dbReference type="PROSITE" id="PS50109">
    <property type="entry name" value="HIS_KIN"/>
    <property type="match status" value="1"/>
</dbReference>
<sequence length="519" mass="58823">MTIRMRLTIWYTSVLAVTLIVFGTALYFFLEHSSLKQYEDNLTRQVNEVGTRLEYARVITPNGVRFLMQLDDSDTFLTQGIYLRLVNLTNMQVSQSSNTMAHRVQMELTRETLNELEEGKRGFFEESSLLVQNQRYPFLVFHQPLYLGERLVGVLQAAVLIQDHREFLSTVRWMLISAVAVTVLAAFSLGWFLARKALAPIEHVIAATDKIEIGDDLGRRIAYDGPKDEIGRLTAKINGMLARIETIYRELEEAYKMQRRFVSDASHELRTPLTTIRGNVDLLEKMWARHQAEAKLAWPEGSDGWQPGQERTEAKEMPEQQLAMFLESMRDIAAEAERMSRLVNDMLSLARADAGQGMQREELPLLPLVEDVARRAAFLERQADWKQGDFSALQDVKVRGHKDYLQQMLFIFIDNAFKYTPQGTVVLDAVRQGDHVGLRIADTGIGMSEEEVPHIFERFYRADVSRGLTAGTGLGLSIAKWIIDEHRGRVEVATAEGQGTVFTIWLPIAGQDGSAPDAV</sequence>
<dbReference type="Pfam" id="PF00672">
    <property type="entry name" value="HAMP"/>
    <property type="match status" value="1"/>
</dbReference>
<keyword evidence="4" id="KW-1003">Cell membrane</keyword>
<feature type="domain" description="HAMP" evidence="16">
    <location>
        <begin position="195"/>
        <end position="249"/>
    </location>
</feature>
<keyword evidence="10" id="KW-0067">ATP-binding</keyword>
<organism evidence="17 18">
    <name type="scientific">Xylanibacillus composti</name>
    <dbReference type="NCBI Taxonomy" id="1572762"/>
    <lineage>
        <taxon>Bacteria</taxon>
        <taxon>Bacillati</taxon>
        <taxon>Bacillota</taxon>
        <taxon>Bacilli</taxon>
        <taxon>Bacillales</taxon>
        <taxon>Paenibacillaceae</taxon>
        <taxon>Xylanibacillus</taxon>
    </lineage>
</organism>
<keyword evidence="6" id="KW-0808">Transferase</keyword>
<evidence type="ECO:0000256" key="8">
    <source>
        <dbReference type="ARBA" id="ARBA00022741"/>
    </source>
</evidence>
<evidence type="ECO:0000256" key="7">
    <source>
        <dbReference type="ARBA" id="ARBA00022692"/>
    </source>
</evidence>
<name>A0A8J4H6P4_9BACL</name>
<evidence type="ECO:0000256" key="10">
    <source>
        <dbReference type="ARBA" id="ARBA00022840"/>
    </source>
</evidence>
<evidence type="ECO:0000256" key="9">
    <source>
        <dbReference type="ARBA" id="ARBA00022777"/>
    </source>
</evidence>
<dbReference type="SUPFAM" id="SSF47384">
    <property type="entry name" value="Homodimeric domain of signal transducing histidine kinase"/>
    <property type="match status" value="1"/>
</dbReference>